<evidence type="ECO:0000313" key="2">
    <source>
        <dbReference type="EMBL" id="VAW17581.1"/>
    </source>
</evidence>
<keyword evidence="1" id="KW-0472">Membrane</keyword>
<feature type="transmembrane region" description="Helical" evidence="1">
    <location>
        <begin position="158"/>
        <end position="182"/>
    </location>
</feature>
<evidence type="ECO:0000256" key="1">
    <source>
        <dbReference type="SAM" id="Phobius"/>
    </source>
</evidence>
<dbReference type="PANTHER" id="PTHR40115:SF1">
    <property type="entry name" value="INNER MEMBRANE PROTEIN WITH PEPSY TM HELIX"/>
    <property type="match status" value="1"/>
</dbReference>
<reference evidence="2" key="1">
    <citation type="submission" date="2018-06" db="EMBL/GenBank/DDBJ databases">
        <authorList>
            <person name="Zhirakovskaya E."/>
        </authorList>
    </citation>
    <scope>NUCLEOTIDE SEQUENCE</scope>
</reference>
<keyword evidence="1" id="KW-0812">Transmembrane</keyword>
<proteinExistence type="predicted"/>
<dbReference type="EMBL" id="UOEP01000076">
    <property type="protein sequence ID" value="VAW17581.1"/>
    <property type="molecule type" value="Genomic_DNA"/>
</dbReference>
<dbReference type="PANTHER" id="PTHR40115">
    <property type="entry name" value="INNER MEMBRANE PROTEIN WITH PEPSY TM HELIX"/>
    <property type="match status" value="1"/>
</dbReference>
<name>A0A3B0TG26_9ZZZZ</name>
<accession>A0A3B0TG26</accession>
<protein>
    <recommendedName>
        <fullName evidence="3">PepSY-associated TM helix domain protein</fullName>
    </recommendedName>
</protein>
<organism evidence="2">
    <name type="scientific">hydrothermal vent metagenome</name>
    <dbReference type="NCBI Taxonomy" id="652676"/>
    <lineage>
        <taxon>unclassified sequences</taxon>
        <taxon>metagenomes</taxon>
        <taxon>ecological metagenomes</taxon>
    </lineage>
</organism>
<sequence>MDSTKQKNGLIKWNQKVHIYLGLFLLFFILLFGFSGLLLNHHWEFAKSWEKRKEISYEKTIRISKEREGYTLVNEIMNKLNLNGSIYNPKFSSDSALLSFIIAKPGTRYDIQAYLDDGKIIVKEVRLDKWEVMRSLHKLRNPTSKEQSGRYQSALASIWSLSIDIVSAGLIIICLGGWYLWLQISRKRLYLGLISITAGTILCIYILFFLN</sequence>
<feature type="transmembrane region" description="Helical" evidence="1">
    <location>
        <begin position="189"/>
        <end position="210"/>
    </location>
</feature>
<keyword evidence="1" id="KW-1133">Transmembrane helix</keyword>
<dbReference type="AlphaFoldDB" id="A0A3B0TG26"/>
<gene>
    <name evidence="2" type="ORF">MNBD_BACTEROID01-711</name>
</gene>
<dbReference type="Pfam" id="PF16357">
    <property type="entry name" value="PepSY_TM_like_2"/>
    <property type="match status" value="1"/>
</dbReference>
<feature type="transmembrane region" description="Helical" evidence="1">
    <location>
        <begin position="20"/>
        <end position="39"/>
    </location>
</feature>
<evidence type="ECO:0008006" key="3">
    <source>
        <dbReference type="Google" id="ProtNLM"/>
    </source>
</evidence>
<dbReference type="InterPro" id="IPR032307">
    <property type="entry name" value="PepSY_TM-like_2"/>
</dbReference>